<dbReference type="EMBL" id="JWZT01004623">
    <property type="protein sequence ID" value="KII63697.1"/>
    <property type="molecule type" value="Genomic_DNA"/>
</dbReference>
<protein>
    <submittedName>
        <fullName evidence="1">Uncharacterized protein</fullName>
    </submittedName>
</protein>
<accession>A0A0C2J3P8</accession>
<evidence type="ECO:0000313" key="1">
    <source>
        <dbReference type="EMBL" id="KII63697.1"/>
    </source>
</evidence>
<organism evidence="1 2">
    <name type="scientific">Thelohanellus kitauei</name>
    <name type="common">Myxosporean</name>
    <dbReference type="NCBI Taxonomy" id="669202"/>
    <lineage>
        <taxon>Eukaryota</taxon>
        <taxon>Metazoa</taxon>
        <taxon>Cnidaria</taxon>
        <taxon>Myxozoa</taxon>
        <taxon>Myxosporea</taxon>
        <taxon>Bivalvulida</taxon>
        <taxon>Platysporina</taxon>
        <taxon>Myxobolidae</taxon>
        <taxon>Thelohanellus</taxon>
    </lineage>
</organism>
<sequence length="100" mass="11452">MVRFQKKGLSCMTVSISAAVTDIRAQMIDEAENLSLSKCEISTKRIWEEMDLRYVQTSSNSSRCILKVTEADVMKVVLLASKEDSHGNIYRYLNMRICRI</sequence>
<keyword evidence="2" id="KW-1185">Reference proteome</keyword>
<dbReference type="AlphaFoldDB" id="A0A0C2J3P8"/>
<comment type="caution">
    <text evidence="1">The sequence shown here is derived from an EMBL/GenBank/DDBJ whole genome shotgun (WGS) entry which is preliminary data.</text>
</comment>
<evidence type="ECO:0000313" key="2">
    <source>
        <dbReference type="Proteomes" id="UP000031668"/>
    </source>
</evidence>
<reference evidence="1 2" key="1">
    <citation type="journal article" date="2014" name="Genome Biol. Evol.">
        <title>The genome of the myxosporean Thelohanellus kitauei shows adaptations to nutrient acquisition within its fish host.</title>
        <authorList>
            <person name="Yang Y."/>
            <person name="Xiong J."/>
            <person name="Zhou Z."/>
            <person name="Huo F."/>
            <person name="Miao W."/>
            <person name="Ran C."/>
            <person name="Liu Y."/>
            <person name="Zhang J."/>
            <person name="Feng J."/>
            <person name="Wang M."/>
            <person name="Wang M."/>
            <person name="Wang L."/>
            <person name="Yao B."/>
        </authorList>
    </citation>
    <scope>NUCLEOTIDE SEQUENCE [LARGE SCALE GENOMIC DNA]</scope>
    <source>
        <strain evidence="1">Wuqing</strain>
    </source>
</reference>
<dbReference type="Proteomes" id="UP000031668">
    <property type="component" value="Unassembled WGS sequence"/>
</dbReference>
<gene>
    <name evidence="1" type="ORF">RF11_06235</name>
</gene>
<name>A0A0C2J3P8_THEKT</name>
<proteinExistence type="predicted"/>